<evidence type="ECO:0000256" key="7">
    <source>
        <dbReference type="ARBA" id="ARBA00023150"/>
    </source>
</evidence>
<dbReference type="Gene3D" id="3.90.550.10">
    <property type="entry name" value="Spore Coat Polysaccharide Biosynthesis Protein SpsA, Chain A"/>
    <property type="match status" value="1"/>
</dbReference>
<name>A0ABX5CPM3_9ALTE</name>
<keyword evidence="7" id="KW-0501">Molybdenum cofactor biosynthesis</keyword>
<keyword evidence="2" id="KW-0808">Transferase</keyword>
<keyword evidence="5" id="KW-0460">Magnesium</keyword>
<evidence type="ECO:0000259" key="8">
    <source>
        <dbReference type="Pfam" id="PF12804"/>
    </source>
</evidence>
<dbReference type="SUPFAM" id="SSF53448">
    <property type="entry name" value="Nucleotide-diphospho-sugar transferases"/>
    <property type="match status" value="1"/>
</dbReference>
<organism evidence="9 10">
    <name type="scientific">Alteromonas gracilis</name>
    <dbReference type="NCBI Taxonomy" id="1479524"/>
    <lineage>
        <taxon>Bacteria</taxon>
        <taxon>Pseudomonadati</taxon>
        <taxon>Pseudomonadota</taxon>
        <taxon>Gammaproteobacteria</taxon>
        <taxon>Alteromonadales</taxon>
        <taxon>Alteromonadaceae</taxon>
        <taxon>Alteromonas/Salinimonas group</taxon>
        <taxon>Alteromonas</taxon>
    </lineage>
</organism>
<keyword evidence="4" id="KW-0547">Nucleotide-binding</keyword>
<dbReference type="PANTHER" id="PTHR19136">
    <property type="entry name" value="MOLYBDENUM COFACTOR GUANYLYLTRANSFERASE"/>
    <property type="match status" value="1"/>
</dbReference>
<dbReference type="PANTHER" id="PTHR19136:SF81">
    <property type="entry name" value="MOLYBDENUM COFACTOR GUANYLYLTRANSFERASE"/>
    <property type="match status" value="1"/>
</dbReference>
<dbReference type="InterPro" id="IPR025877">
    <property type="entry name" value="MobA-like_NTP_Trfase"/>
</dbReference>
<evidence type="ECO:0000256" key="3">
    <source>
        <dbReference type="ARBA" id="ARBA00022723"/>
    </source>
</evidence>
<feature type="domain" description="MobA-like NTP transferase" evidence="8">
    <location>
        <begin position="8"/>
        <end position="167"/>
    </location>
</feature>
<proteinExistence type="predicted"/>
<keyword evidence="9" id="KW-0548">Nucleotidyltransferase</keyword>
<gene>
    <name evidence="9" type="ORF">C6Y39_09540</name>
</gene>
<accession>A0ABX5CPM3</accession>
<dbReference type="CDD" id="cd02503">
    <property type="entry name" value="MobA"/>
    <property type="match status" value="1"/>
</dbReference>
<dbReference type="Proteomes" id="UP000239539">
    <property type="component" value="Unassembled WGS sequence"/>
</dbReference>
<sequence>MEIGMLYGVVLAGGASRRMGQDKALMQFQGRTLITHASHLLEAAGCKSVLVSRNEAGHVIDKIENAGPLGGVHAAVCEILKNAPCKTMKNGEEETLKRELLVLPVDMPKMTSQLLNQLVSLGRQNERACFVENRFLPFYLPISSNTQEVLNDYLVNQGKRRVIGFLEHVNALALSSSSVENEAQWLNVNTPNDWPKNKPHPSL</sequence>
<keyword evidence="6" id="KW-0342">GTP-binding</keyword>
<evidence type="ECO:0000256" key="5">
    <source>
        <dbReference type="ARBA" id="ARBA00022842"/>
    </source>
</evidence>
<protein>
    <submittedName>
        <fullName evidence="9">Molybdenum cofactor guanylyltransferase</fullName>
    </submittedName>
</protein>
<dbReference type="InterPro" id="IPR013482">
    <property type="entry name" value="Molybde_CF_guanTrfase"/>
</dbReference>
<evidence type="ECO:0000256" key="1">
    <source>
        <dbReference type="ARBA" id="ARBA00022490"/>
    </source>
</evidence>
<evidence type="ECO:0000256" key="2">
    <source>
        <dbReference type="ARBA" id="ARBA00022679"/>
    </source>
</evidence>
<dbReference type="GO" id="GO:0016779">
    <property type="term" value="F:nucleotidyltransferase activity"/>
    <property type="evidence" value="ECO:0007669"/>
    <property type="project" value="UniProtKB-KW"/>
</dbReference>
<dbReference type="EMBL" id="PVNO01000025">
    <property type="protein sequence ID" value="PRO68802.1"/>
    <property type="molecule type" value="Genomic_DNA"/>
</dbReference>
<dbReference type="InterPro" id="IPR029044">
    <property type="entry name" value="Nucleotide-diphossugar_trans"/>
</dbReference>
<comment type="caution">
    <text evidence="9">The sequence shown here is derived from an EMBL/GenBank/DDBJ whole genome shotgun (WGS) entry which is preliminary data.</text>
</comment>
<reference evidence="10" key="1">
    <citation type="journal article" date="2020" name="Int. J. Syst. Evol. Microbiol.">
        <title>Alteromonas alba sp. nov., a marine bacterium isolated from the seawater of the West Pacific Ocean.</title>
        <authorList>
            <person name="Sun C."/>
            <person name="Wu Y.-H."/>
            <person name="Xamxidin M."/>
            <person name="Cheng H."/>
            <person name="Xu X.-W."/>
        </authorList>
    </citation>
    <scope>NUCLEOTIDE SEQUENCE [LARGE SCALE GENOMIC DNA]</scope>
    <source>
        <strain evidence="10">9a2</strain>
    </source>
</reference>
<dbReference type="Pfam" id="PF12804">
    <property type="entry name" value="NTP_transf_3"/>
    <property type="match status" value="1"/>
</dbReference>
<keyword evidence="3" id="KW-0479">Metal-binding</keyword>
<evidence type="ECO:0000313" key="10">
    <source>
        <dbReference type="Proteomes" id="UP000239539"/>
    </source>
</evidence>
<evidence type="ECO:0000256" key="6">
    <source>
        <dbReference type="ARBA" id="ARBA00023134"/>
    </source>
</evidence>
<evidence type="ECO:0000313" key="9">
    <source>
        <dbReference type="EMBL" id="PRO68802.1"/>
    </source>
</evidence>
<evidence type="ECO:0000256" key="4">
    <source>
        <dbReference type="ARBA" id="ARBA00022741"/>
    </source>
</evidence>
<keyword evidence="10" id="KW-1185">Reference proteome</keyword>
<keyword evidence="1" id="KW-0963">Cytoplasm</keyword>